<protein>
    <submittedName>
        <fullName evidence="1">Uncharacterized protein</fullName>
    </submittedName>
</protein>
<gene>
    <name evidence="1" type="ORF">K4G66_29320</name>
</gene>
<accession>A0AA49GQG0</accession>
<organism evidence="1">
    <name type="scientific">Roseihalotalea indica</name>
    <dbReference type="NCBI Taxonomy" id="2867963"/>
    <lineage>
        <taxon>Bacteria</taxon>
        <taxon>Pseudomonadati</taxon>
        <taxon>Bacteroidota</taxon>
        <taxon>Cytophagia</taxon>
        <taxon>Cytophagales</taxon>
        <taxon>Catalimonadaceae</taxon>
        <taxon>Roseihalotalea</taxon>
    </lineage>
</organism>
<sequence length="82" mass="9083">MQMCLPYFWGIEPPKVARQMDVLGSVGGISPQIVGMDDANNWEYNVIKAVKEAWATEGPTLKVIEEPPSLYTKTKSGLEGRD</sequence>
<reference evidence="1" key="2">
    <citation type="journal article" date="2024" name="Antonie Van Leeuwenhoek">
        <title>Roseihalotalea indica gen. nov., sp. nov., a halophilic Bacteroidetes from mesopelagic Southwest Indian Ocean with higher carbohydrate metabolic potential.</title>
        <authorList>
            <person name="Chen B."/>
            <person name="Zhang M."/>
            <person name="Lin D."/>
            <person name="Ye J."/>
            <person name="Tang K."/>
        </authorList>
    </citation>
    <scope>NUCLEOTIDE SEQUENCE</scope>
    <source>
        <strain evidence="1">TK19036</strain>
    </source>
</reference>
<dbReference type="AlphaFoldDB" id="A0AA49GQG0"/>
<reference evidence="1" key="1">
    <citation type="journal article" date="2023" name="Comput. Struct. Biotechnol. J.">
        <title>Discovery of a novel marine Bacteroidetes with a rich repertoire of carbohydrate-active enzymes.</title>
        <authorList>
            <person name="Chen B."/>
            <person name="Liu G."/>
            <person name="Chen Q."/>
            <person name="Wang H."/>
            <person name="Liu L."/>
            <person name="Tang K."/>
        </authorList>
    </citation>
    <scope>NUCLEOTIDE SEQUENCE</scope>
    <source>
        <strain evidence="1">TK19036</strain>
    </source>
</reference>
<evidence type="ECO:0000313" key="1">
    <source>
        <dbReference type="EMBL" id="WKN36466.1"/>
    </source>
</evidence>
<name>A0AA49GQG0_9BACT</name>
<proteinExistence type="predicted"/>
<dbReference type="EMBL" id="CP120682">
    <property type="protein sequence ID" value="WKN36466.1"/>
    <property type="molecule type" value="Genomic_DNA"/>
</dbReference>